<dbReference type="Gene3D" id="3.30.1330.30">
    <property type="match status" value="1"/>
</dbReference>
<organism evidence="3 4">
    <name type="scientific">Striga asiatica</name>
    <name type="common">Asiatic witchweed</name>
    <name type="synonym">Buchnera asiatica</name>
    <dbReference type="NCBI Taxonomy" id="4170"/>
    <lineage>
        <taxon>Eukaryota</taxon>
        <taxon>Viridiplantae</taxon>
        <taxon>Streptophyta</taxon>
        <taxon>Embryophyta</taxon>
        <taxon>Tracheophyta</taxon>
        <taxon>Spermatophyta</taxon>
        <taxon>Magnoliopsida</taxon>
        <taxon>eudicotyledons</taxon>
        <taxon>Gunneridae</taxon>
        <taxon>Pentapetalae</taxon>
        <taxon>asterids</taxon>
        <taxon>lamiids</taxon>
        <taxon>Lamiales</taxon>
        <taxon>Orobanchaceae</taxon>
        <taxon>Buchnereae</taxon>
        <taxon>Striga</taxon>
    </lineage>
</organism>
<keyword evidence="4" id="KW-1185">Reference proteome</keyword>
<evidence type="ECO:0000313" key="3">
    <source>
        <dbReference type="EMBL" id="GER35715.1"/>
    </source>
</evidence>
<gene>
    <name evidence="3" type="ORF">STAS_12017</name>
</gene>
<dbReference type="SUPFAM" id="SSF55315">
    <property type="entry name" value="L30e-like"/>
    <property type="match status" value="1"/>
</dbReference>
<comment type="caution">
    <text evidence="3">The sequence shown here is derived from an EMBL/GenBank/DDBJ whole genome shotgun (WGS) entry which is preliminary data.</text>
</comment>
<dbReference type="PANTHER" id="PTHR47903">
    <property type="entry name" value="OS07G0636400 PROTEIN"/>
    <property type="match status" value="1"/>
</dbReference>
<dbReference type="InterPro" id="IPR029064">
    <property type="entry name" value="Ribosomal_eL30-like_sf"/>
</dbReference>
<dbReference type="EMBL" id="BKCP01005006">
    <property type="protein sequence ID" value="GER35715.1"/>
    <property type="molecule type" value="Genomic_DNA"/>
</dbReference>
<evidence type="ECO:0000256" key="1">
    <source>
        <dbReference type="SAM" id="MobiDB-lite"/>
    </source>
</evidence>
<name>A0A5A7PSD0_STRAF</name>
<proteinExistence type="predicted"/>
<evidence type="ECO:0000259" key="2">
    <source>
        <dbReference type="Pfam" id="PF01248"/>
    </source>
</evidence>
<evidence type="ECO:0000313" key="4">
    <source>
        <dbReference type="Proteomes" id="UP000325081"/>
    </source>
</evidence>
<keyword evidence="3" id="KW-0687">Ribonucleoprotein</keyword>
<dbReference type="GO" id="GO:0005840">
    <property type="term" value="C:ribosome"/>
    <property type="evidence" value="ECO:0007669"/>
    <property type="project" value="UniProtKB-KW"/>
</dbReference>
<keyword evidence="3" id="KW-0689">Ribosomal protein</keyword>
<reference evidence="4" key="1">
    <citation type="journal article" date="2019" name="Curr. Biol.">
        <title>Genome Sequence of Striga asiatica Provides Insight into the Evolution of Plant Parasitism.</title>
        <authorList>
            <person name="Yoshida S."/>
            <person name="Kim S."/>
            <person name="Wafula E.K."/>
            <person name="Tanskanen J."/>
            <person name="Kim Y.M."/>
            <person name="Honaas L."/>
            <person name="Yang Z."/>
            <person name="Spallek T."/>
            <person name="Conn C.E."/>
            <person name="Ichihashi Y."/>
            <person name="Cheong K."/>
            <person name="Cui S."/>
            <person name="Der J.P."/>
            <person name="Gundlach H."/>
            <person name="Jiao Y."/>
            <person name="Hori C."/>
            <person name="Ishida J.K."/>
            <person name="Kasahara H."/>
            <person name="Kiba T."/>
            <person name="Kim M.S."/>
            <person name="Koo N."/>
            <person name="Laohavisit A."/>
            <person name="Lee Y.H."/>
            <person name="Lumba S."/>
            <person name="McCourt P."/>
            <person name="Mortimer J.C."/>
            <person name="Mutuku J.M."/>
            <person name="Nomura T."/>
            <person name="Sasaki-Sekimoto Y."/>
            <person name="Seto Y."/>
            <person name="Wang Y."/>
            <person name="Wakatake T."/>
            <person name="Sakakibara H."/>
            <person name="Demura T."/>
            <person name="Yamaguchi S."/>
            <person name="Yoneyama K."/>
            <person name="Manabe R.I."/>
            <person name="Nelson D.C."/>
            <person name="Schulman A.H."/>
            <person name="Timko M.P."/>
            <person name="dePamphilis C.W."/>
            <person name="Choi D."/>
            <person name="Shirasu K."/>
        </authorList>
    </citation>
    <scope>NUCLEOTIDE SEQUENCE [LARGE SCALE GENOMIC DNA]</scope>
    <source>
        <strain evidence="4">cv. UVA1</strain>
    </source>
</reference>
<dbReference type="OrthoDB" id="20109at2759"/>
<dbReference type="InterPro" id="IPR004038">
    <property type="entry name" value="Ribosomal_eL8/eL30/eS12/Gad45"/>
</dbReference>
<accession>A0A5A7PSD0</accession>
<protein>
    <submittedName>
        <fullName evidence="3">50S ribosomal protein L7Ae</fullName>
    </submittedName>
</protein>
<feature type="region of interest" description="Disordered" evidence="1">
    <location>
        <begin position="1"/>
        <end position="62"/>
    </location>
</feature>
<dbReference type="Proteomes" id="UP000325081">
    <property type="component" value="Unassembled WGS sequence"/>
</dbReference>
<sequence>MTLKKGRAGPSGQCTQTQSTPTDEEVTNSNSTAQQNPKKSLKIHRRPPAFQSPGLTPSTSVEARSSAGDFLVEARQRRSSCFPVSVHEWKVKARSSAGDFLVEARPLPASLLPFKIHQLCGAKPKVARPPELYVNLFTIPSHCLEGETLIHLLKSIQREIESARAADTALPIKFWIKQQFAVGVNEVTRALERIPPNHTRTDISLEECSLKNGDDSRKAPCAPLQAILLASDCNPRWLTKHLPALAASRNVPLIFLKDRKKEGSLRLGELDKGNAVNRVINEVLVADKMDKPISLDFK</sequence>
<dbReference type="PANTHER" id="PTHR47903:SF2">
    <property type="entry name" value="OS07G0636400 PROTEIN"/>
    <property type="match status" value="1"/>
</dbReference>
<feature type="compositionally biased region" description="Polar residues" evidence="1">
    <location>
        <begin position="12"/>
        <end position="38"/>
    </location>
</feature>
<dbReference type="AlphaFoldDB" id="A0A5A7PSD0"/>
<feature type="compositionally biased region" description="Polar residues" evidence="1">
    <location>
        <begin position="53"/>
        <end position="62"/>
    </location>
</feature>
<feature type="domain" description="Ribosomal protein eL8/eL30/eS12/Gadd45" evidence="2">
    <location>
        <begin position="225"/>
        <end position="261"/>
    </location>
</feature>
<dbReference type="Pfam" id="PF01248">
    <property type="entry name" value="Ribosomal_L7Ae"/>
    <property type="match status" value="1"/>
</dbReference>